<evidence type="ECO:0000313" key="5">
    <source>
        <dbReference type="EMBL" id="SYX87295.1"/>
    </source>
</evidence>
<organism evidence="5 6">
    <name type="scientific">Paenibacillus alvei</name>
    <name type="common">Bacillus alvei</name>
    <dbReference type="NCBI Taxonomy" id="44250"/>
    <lineage>
        <taxon>Bacteria</taxon>
        <taxon>Bacillati</taxon>
        <taxon>Bacillota</taxon>
        <taxon>Bacilli</taxon>
        <taxon>Bacillales</taxon>
        <taxon>Paenibacillaceae</taxon>
        <taxon>Paenibacillus</taxon>
    </lineage>
</organism>
<dbReference type="AlphaFoldDB" id="A0A383RJS7"/>
<dbReference type="Gene3D" id="3.40.390.10">
    <property type="entry name" value="Collagenase (Catalytic Domain)"/>
    <property type="match status" value="1"/>
</dbReference>
<dbReference type="Pfam" id="PF07737">
    <property type="entry name" value="ATLF"/>
    <property type="match status" value="1"/>
</dbReference>
<keyword evidence="3" id="KW-1133">Transmembrane helix</keyword>
<evidence type="ECO:0000259" key="4">
    <source>
        <dbReference type="PROSITE" id="PS51995"/>
    </source>
</evidence>
<keyword evidence="3" id="KW-0472">Membrane</keyword>
<feature type="domain" description="ATLF-like" evidence="4">
    <location>
        <begin position="50"/>
        <end position="236"/>
    </location>
</feature>
<dbReference type="GO" id="GO:0008237">
    <property type="term" value="F:metallopeptidase activity"/>
    <property type="evidence" value="ECO:0007669"/>
    <property type="project" value="InterPro"/>
</dbReference>
<comment type="subcellular location">
    <subcellularLocation>
        <location evidence="1">Secreted</location>
    </subcellularLocation>
</comment>
<name>A0A383RJS7_PAEAL</name>
<dbReference type="GO" id="GO:0005576">
    <property type="term" value="C:extracellular region"/>
    <property type="evidence" value="ECO:0007669"/>
    <property type="project" value="UniProtKB-SubCell"/>
</dbReference>
<dbReference type="InterPro" id="IPR047568">
    <property type="entry name" value="ATLF-like_dom"/>
</dbReference>
<dbReference type="InterPro" id="IPR024079">
    <property type="entry name" value="MetalloPept_cat_dom_sf"/>
</dbReference>
<evidence type="ECO:0000256" key="2">
    <source>
        <dbReference type="ARBA" id="ARBA00022525"/>
    </source>
</evidence>
<dbReference type="Proteomes" id="UP000304148">
    <property type="component" value="Chromosome"/>
</dbReference>
<proteinExistence type="predicted"/>
<dbReference type="PROSITE" id="PS51995">
    <property type="entry name" value="ATLF"/>
    <property type="match status" value="1"/>
</dbReference>
<accession>A0A383RJS7</accession>
<feature type="transmembrane region" description="Helical" evidence="3">
    <location>
        <begin position="26"/>
        <end position="45"/>
    </location>
</feature>
<dbReference type="CDD" id="cd20183">
    <property type="entry name" value="M34_PPEP"/>
    <property type="match status" value="1"/>
</dbReference>
<protein>
    <submittedName>
        <fullName evidence="5">Pro-Pro endopeptidase</fullName>
        <ecNumber evidence="5">3.4.24.89</ecNumber>
    </submittedName>
</protein>
<evidence type="ECO:0000256" key="1">
    <source>
        <dbReference type="ARBA" id="ARBA00004613"/>
    </source>
</evidence>
<keyword evidence="2" id="KW-0964">Secreted</keyword>
<dbReference type="EC" id="3.4.24.89" evidence="5"/>
<dbReference type="InterPro" id="IPR014781">
    <property type="entry name" value="Anthrax_toxin_lethal/edema_N/C"/>
</dbReference>
<reference evidence="6" key="1">
    <citation type="submission" date="2018-08" db="EMBL/GenBank/DDBJ databases">
        <authorList>
            <person name="Chevrot R."/>
        </authorList>
    </citation>
    <scope>NUCLEOTIDE SEQUENCE [LARGE SCALE GENOMIC DNA]</scope>
</reference>
<evidence type="ECO:0000256" key="3">
    <source>
        <dbReference type="SAM" id="Phobius"/>
    </source>
</evidence>
<sequence>MKQGNVESVIQLFASGGECIVKWDKCVVALILAVIIVCPLFAVPVQAQEQTILDKLVVLPSGDYNRSEADAMKQRLEKIPTSVLNALYSKGVKIKFTQGAITNEPELAYLKGVVPRGWEGTGLTWDDVPGVSERVVAVRIGYSEKGKGHNSFNLEIHETLHAVDRLVFNEISGTEEFNTIFNKEASVKYKGDGYVSTYPTEYFAEAASLYLFSDTTRDDLKSSMPLTYEFMSKLFAS</sequence>
<gene>
    <name evidence="5" type="primary">zmp</name>
    <name evidence="5" type="ORF">PBLR_15725</name>
</gene>
<keyword evidence="3" id="KW-0812">Transmembrane</keyword>
<dbReference type="SUPFAM" id="SSF55486">
    <property type="entry name" value="Metalloproteases ('zincins'), catalytic domain"/>
    <property type="match status" value="1"/>
</dbReference>
<evidence type="ECO:0000313" key="6">
    <source>
        <dbReference type="Proteomes" id="UP000304148"/>
    </source>
</evidence>
<dbReference type="EMBL" id="LS992241">
    <property type="protein sequence ID" value="SYX87295.1"/>
    <property type="molecule type" value="Genomic_DNA"/>
</dbReference>
<keyword evidence="5" id="KW-0378">Hydrolase</keyword>